<dbReference type="RefSeq" id="WP_212992693.1">
    <property type="nucleotide sequence ID" value="NZ_BAABEA010000001.1"/>
</dbReference>
<evidence type="ECO:0000259" key="1">
    <source>
        <dbReference type="Pfam" id="PF12688"/>
    </source>
</evidence>
<evidence type="ECO:0000313" key="2">
    <source>
        <dbReference type="EMBL" id="GIM75934.1"/>
    </source>
</evidence>
<organism evidence="2 3">
    <name type="scientific">Actinoplanes auranticolor</name>
    <dbReference type="NCBI Taxonomy" id="47988"/>
    <lineage>
        <taxon>Bacteria</taxon>
        <taxon>Bacillati</taxon>
        <taxon>Actinomycetota</taxon>
        <taxon>Actinomycetes</taxon>
        <taxon>Micromonosporales</taxon>
        <taxon>Micromonosporaceae</taxon>
        <taxon>Actinoplanes</taxon>
    </lineage>
</organism>
<protein>
    <recommendedName>
        <fullName evidence="1">Tetratrico peptide repeat group 5 domain-containing protein</fullName>
    </recommendedName>
</protein>
<reference evidence="2" key="1">
    <citation type="submission" date="2021-03" db="EMBL/GenBank/DDBJ databases">
        <title>Whole genome shotgun sequence of Actinoplanes auranticolor NBRC 12245.</title>
        <authorList>
            <person name="Komaki H."/>
            <person name="Tamura T."/>
        </authorList>
    </citation>
    <scope>NUCLEOTIDE SEQUENCE</scope>
    <source>
        <strain evidence="2">NBRC 12245</strain>
    </source>
</reference>
<dbReference type="InterPro" id="IPR041656">
    <property type="entry name" value="TPR_5"/>
</dbReference>
<dbReference type="Gene3D" id="1.25.40.10">
    <property type="entry name" value="Tetratricopeptide repeat domain"/>
    <property type="match status" value="1"/>
</dbReference>
<dbReference type="Proteomes" id="UP000681340">
    <property type="component" value="Unassembled WGS sequence"/>
</dbReference>
<accession>A0A919SQX4</accession>
<dbReference type="SUPFAM" id="SSF48452">
    <property type="entry name" value="TPR-like"/>
    <property type="match status" value="1"/>
</dbReference>
<feature type="domain" description="Tetratrico peptide repeat group 5" evidence="1">
    <location>
        <begin position="42"/>
        <end position="159"/>
    </location>
</feature>
<dbReference type="EMBL" id="BOQL01000058">
    <property type="protein sequence ID" value="GIM75934.1"/>
    <property type="molecule type" value="Genomic_DNA"/>
</dbReference>
<proteinExistence type="predicted"/>
<gene>
    <name evidence="2" type="ORF">Aau02nite_68420</name>
</gene>
<dbReference type="Pfam" id="PF12688">
    <property type="entry name" value="TPR_5"/>
    <property type="match status" value="1"/>
</dbReference>
<dbReference type="InterPro" id="IPR011990">
    <property type="entry name" value="TPR-like_helical_dom_sf"/>
</dbReference>
<keyword evidence="3" id="KW-1185">Reference proteome</keyword>
<sequence>MITPDWERRMAGAWASFDELDEARFLRLVEDLTGELAPDDPVGLFERAGSLDAVGRTGPAVPLYRRALAAGLTGSRRRQAVIQLASSLRELGEAAESVALLTAEMAAGSDELDDAVKAVLALALADAGRAREAVGIAVGALSAHLPRYQRSMATYARLLLEPDPAADPEADVHS</sequence>
<dbReference type="AlphaFoldDB" id="A0A919SQX4"/>
<comment type="caution">
    <text evidence="2">The sequence shown here is derived from an EMBL/GenBank/DDBJ whole genome shotgun (WGS) entry which is preliminary data.</text>
</comment>
<name>A0A919SQX4_9ACTN</name>
<evidence type="ECO:0000313" key="3">
    <source>
        <dbReference type="Proteomes" id="UP000681340"/>
    </source>
</evidence>